<name>A0ABW1FLL0_9ACTN</name>
<evidence type="ECO:0000313" key="2">
    <source>
        <dbReference type="Proteomes" id="UP001596241"/>
    </source>
</evidence>
<dbReference type="EMBL" id="JBHSPW010000008">
    <property type="protein sequence ID" value="MFC5894860.1"/>
    <property type="molecule type" value="Genomic_DNA"/>
</dbReference>
<sequence length="132" mass="14632">MKLTTVDLDKVPPRVMDNGDEQNISFSVNYQPVRDGAGAEIEGLRILWDTKDSVALWEDADEPTPEQCMDRIGQQGSHSLPLAEGDRFCVSSWDGRVALVDVGAYDETLEAYMGKVIVWPPCRKHCSSLPHG</sequence>
<accession>A0ABW1FLL0</accession>
<protein>
    <submittedName>
        <fullName evidence="1">Uncharacterized protein</fullName>
    </submittedName>
</protein>
<proteinExistence type="predicted"/>
<comment type="caution">
    <text evidence="1">The sequence shown here is derived from an EMBL/GenBank/DDBJ whole genome shotgun (WGS) entry which is preliminary data.</text>
</comment>
<dbReference type="RefSeq" id="WP_345084542.1">
    <property type="nucleotide sequence ID" value="NZ_BAAAWG010000007.1"/>
</dbReference>
<reference evidence="2" key="1">
    <citation type="journal article" date="2019" name="Int. J. Syst. Evol. Microbiol.">
        <title>The Global Catalogue of Microorganisms (GCM) 10K type strain sequencing project: providing services to taxonomists for standard genome sequencing and annotation.</title>
        <authorList>
            <consortium name="The Broad Institute Genomics Platform"/>
            <consortium name="The Broad Institute Genome Sequencing Center for Infectious Disease"/>
            <person name="Wu L."/>
            <person name="Ma J."/>
        </authorList>
    </citation>
    <scope>NUCLEOTIDE SEQUENCE [LARGE SCALE GENOMIC DNA]</scope>
    <source>
        <strain evidence="2">CGMCC 1.15809</strain>
    </source>
</reference>
<gene>
    <name evidence="1" type="ORF">ACFP3M_18840</name>
</gene>
<dbReference type="Proteomes" id="UP001596241">
    <property type="component" value="Unassembled WGS sequence"/>
</dbReference>
<organism evidence="1 2">
    <name type="scientific">Streptomyces ramulosus</name>
    <dbReference type="NCBI Taxonomy" id="47762"/>
    <lineage>
        <taxon>Bacteria</taxon>
        <taxon>Bacillati</taxon>
        <taxon>Actinomycetota</taxon>
        <taxon>Actinomycetes</taxon>
        <taxon>Kitasatosporales</taxon>
        <taxon>Streptomycetaceae</taxon>
        <taxon>Streptomyces</taxon>
    </lineage>
</organism>
<evidence type="ECO:0000313" key="1">
    <source>
        <dbReference type="EMBL" id="MFC5894860.1"/>
    </source>
</evidence>
<keyword evidence="2" id="KW-1185">Reference proteome</keyword>